<feature type="compositionally biased region" description="Low complexity" evidence="1">
    <location>
        <begin position="354"/>
        <end position="376"/>
    </location>
</feature>
<feature type="compositionally biased region" description="Basic and acidic residues" evidence="1">
    <location>
        <begin position="472"/>
        <end position="483"/>
    </location>
</feature>
<proteinExistence type="predicted"/>
<reference evidence="2 3" key="1">
    <citation type="submission" date="2024-02" db="EMBL/GenBank/DDBJ databases">
        <title>Discinaceae phylogenomics.</title>
        <authorList>
            <person name="Dirks A.C."/>
            <person name="James T.Y."/>
        </authorList>
    </citation>
    <scope>NUCLEOTIDE SEQUENCE [LARGE SCALE GENOMIC DNA]</scope>
    <source>
        <strain evidence="2 3">ACD0624</strain>
    </source>
</reference>
<gene>
    <name evidence="2" type="ORF">Q9L58_009309</name>
</gene>
<feature type="region of interest" description="Disordered" evidence="1">
    <location>
        <begin position="413"/>
        <end position="490"/>
    </location>
</feature>
<evidence type="ECO:0000313" key="3">
    <source>
        <dbReference type="Proteomes" id="UP001447188"/>
    </source>
</evidence>
<dbReference type="EMBL" id="JBBBZM010000207">
    <property type="protein sequence ID" value="KAL0631826.1"/>
    <property type="molecule type" value="Genomic_DNA"/>
</dbReference>
<protein>
    <submittedName>
        <fullName evidence="2">Uncharacterized protein</fullName>
    </submittedName>
</protein>
<name>A0ABR3G8B6_9PEZI</name>
<sequence length="706" mass="77676">MFGGYYSGGYFSGGVPLYPNPQAPIPLNSRTYPGPTHDGYFSWSSSRNPQDQQKQAGIATTITKARLEESDIYMSHYELSVKMYLAYCHSPQTSRHLTGQVDRALLDEDIDHSRKEGLSISSAIKAAHLEGKAVAEQTQMGLTKNWAPAKTESTGQMPAIAKHARNSSQMPKKTEYLGETYQMPARTEPPVSHNARHIDNQHGHQYETHQTARDQMAADHRKPGSSNQWFTMDAQNQGISTGQTLADGTPNTFFSQDDHGYNLYSGWSINPSTRRKADQREIMHTPLPNPTIMVDAPAVPPLRKDISSSNEKPGWRKSSLLAASFSSNNAPSNRAWSSSDLLAANFASPSSSRTSWNKPSGSSNSSSTSQVPKNSNTIHTIGDGPEISSTRRENGSYGSIFANLVSNRPTQFKRELSHSATQPGWLFEKPPPGIPLYETADKPPKPVGQRRGPRLGPFIYPPAPAYGLPPSDKTDVSRPRGPERGQGIADSAKLCDPVHDYCDQPRNSSTYVTIANTSGTSLLKEIGCSDLLVLEDDTAPAVAQIGGPGGIRGGNAIPHNVAFNQTGASMDFANPSKDPRASDLIHQYLRGFWGPINDENRIWWPVEPTPDRPHSPIPLTTGHETMAEQLERLAMDWEKLTIMKNAVDNCNCGAHKSSPRTPLSSRVLQWLAQDLEDTPNQQLPSKEYLHPEANYHSDRLQWGRKN</sequence>
<organism evidence="2 3">
    <name type="scientific">Discina gigas</name>
    <dbReference type="NCBI Taxonomy" id="1032678"/>
    <lineage>
        <taxon>Eukaryota</taxon>
        <taxon>Fungi</taxon>
        <taxon>Dikarya</taxon>
        <taxon>Ascomycota</taxon>
        <taxon>Pezizomycotina</taxon>
        <taxon>Pezizomycetes</taxon>
        <taxon>Pezizales</taxon>
        <taxon>Discinaceae</taxon>
        <taxon>Discina</taxon>
    </lineage>
</organism>
<dbReference type="Proteomes" id="UP001447188">
    <property type="component" value="Unassembled WGS sequence"/>
</dbReference>
<accession>A0ABR3G8B6</accession>
<comment type="caution">
    <text evidence="2">The sequence shown here is derived from an EMBL/GenBank/DDBJ whole genome shotgun (WGS) entry which is preliminary data.</text>
</comment>
<evidence type="ECO:0000313" key="2">
    <source>
        <dbReference type="EMBL" id="KAL0631826.1"/>
    </source>
</evidence>
<evidence type="ECO:0000256" key="1">
    <source>
        <dbReference type="SAM" id="MobiDB-lite"/>
    </source>
</evidence>
<feature type="region of interest" description="Disordered" evidence="1">
    <location>
        <begin position="348"/>
        <end position="394"/>
    </location>
</feature>
<keyword evidence="3" id="KW-1185">Reference proteome</keyword>